<dbReference type="Gene3D" id="3.90.226.10">
    <property type="entry name" value="2-enoyl-CoA Hydratase, Chain A, domain 1"/>
    <property type="match status" value="1"/>
</dbReference>
<protein>
    <submittedName>
        <fullName evidence="1">Enoyl-CoA hydratase/isomerase</fullName>
    </submittedName>
</protein>
<evidence type="ECO:0000313" key="1">
    <source>
        <dbReference type="EMBL" id="KFG92088.1"/>
    </source>
</evidence>
<dbReference type="PANTHER" id="PTHR11941">
    <property type="entry name" value="ENOYL-COA HYDRATASE-RELATED"/>
    <property type="match status" value="1"/>
</dbReference>
<dbReference type="EMBL" id="JFZA02000001">
    <property type="protein sequence ID" value="KFG92088.1"/>
    <property type="molecule type" value="Genomic_DNA"/>
</dbReference>
<dbReference type="AlphaFoldDB" id="A0A086PFC0"/>
<evidence type="ECO:0000313" key="2">
    <source>
        <dbReference type="Proteomes" id="UP000024284"/>
    </source>
</evidence>
<proteinExistence type="predicted"/>
<dbReference type="Pfam" id="PF00378">
    <property type="entry name" value="ECH_1"/>
    <property type="match status" value="1"/>
</dbReference>
<dbReference type="Proteomes" id="UP000024284">
    <property type="component" value="Unassembled WGS sequence"/>
</dbReference>
<dbReference type="InterPro" id="IPR001753">
    <property type="entry name" value="Enoyl-CoA_hydra/iso"/>
</dbReference>
<dbReference type="STRING" id="76947.GCA_002080435_00678"/>
<dbReference type="GO" id="GO:0006635">
    <property type="term" value="P:fatty acid beta-oxidation"/>
    <property type="evidence" value="ECO:0007669"/>
    <property type="project" value="TreeGrafter"/>
</dbReference>
<sequence>MPAFVQRRLHPRANLVLLDTDQNAGAQMTDSGRFNPAHDEVEDVSSVHLPDDDIHGFTVRESPPQGRDNNQSMLFDLGQIDVSWDESIDTLWAFMTPANRPNYNLPMLRDIRLWQTESKRLFDDGALPLKYMVLGSRFPGVFNLGGDLELFAACIERGDLPGLVKYGHACIDVVHRAWRNADMPLISIALAQGDALGGGFEALLCFDVVVAERSARFGLPEMLFGLFPGMGAYSILARKLGRRMAERMILSGKVYTAEEMYDMGVVTILAEDGEGEQAVRDYIRGNRPHHAGHVGVFEAGRRVDPLDYAELKDIVENWAATALKLDPKDLRLMRRLASAQTRLTK</sequence>
<gene>
    <name evidence="1" type="ORF">BV98_000340</name>
</gene>
<dbReference type="PANTHER" id="PTHR11941:SF54">
    <property type="entry name" value="ENOYL-COA HYDRATASE, MITOCHONDRIAL"/>
    <property type="match status" value="1"/>
</dbReference>
<reference evidence="1" key="1">
    <citation type="submission" date="2014-08" db="EMBL/GenBank/DDBJ databases">
        <title>Draft genome sequences of Sphingobium herbicidovorans.</title>
        <authorList>
            <person name="Gan H.M."/>
            <person name="Gan H.Y."/>
            <person name="Savka M.A."/>
        </authorList>
    </citation>
    <scope>NUCLEOTIDE SEQUENCE [LARGE SCALE GENOMIC DNA]</scope>
    <source>
        <strain evidence="1">NBRC 16415</strain>
    </source>
</reference>
<name>A0A086PFC0_SPHHM</name>
<dbReference type="PATRIC" id="fig|1219045.3.peg.342"/>
<accession>A0A086PFC0</accession>
<keyword evidence="2" id="KW-1185">Reference proteome</keyword>
<comment type="caution">
    <text evidence="1">The sequence shown here is derived from an EMBL/GenBank/DDBJ whole genome shotgun (WGS) entry which is preliminary data.</text>
</comment>
<organism evidence="1 2">
    <name type="scientific">Sphingobium herbicidovorans (strain ATCC 700291 / DSM 11019 / CCUG 56400 / KCTC 2939 / LMG 18315 / NBRC 16415 / MH)</name>
    <name type="common">Sphingomonas herbicidovorans</name>
    <dbReference type="NCBI Taxonomy" id="1219045"/>
    <lineage>
        <taxon>Bacteria</taxon>
        <taxon>Pseudomonadati</taxon>
        <taxon>Pseudomonadota</taxon>
        <taxon>Alphaproteobacteria</taxon>
        <taxon>Sphingomonadales</taxon>
        <taxon>Sphingomonadaceae</taxon>
        <taxon>Sphingobium</taxon>
    </lineage>
</organism>
<dbReference type="SUPFAM" id="SSF52096">
    <property type="entry name" value="ClpP/crotonase"/>
    <property type="match status" value="1"/>
</dbReference>
<dbReference type="NCBIfam" id="NF006452">
    <property type="entry name" value="PRK08788.1"/>
    <property type="match status" value="1"/>
</dbReference>
<dbReference type="InterPro" id="IPR029045">
    <property type="entry name" value="ClpP/crotonase-like_dom_sf"/>
</dbReference>
<dbReference type="CDD" id="cd06558">
    <property type="entry name" value="crotonase-like"/>
    <property type="match status" value="1"/>
</dbReference>
<dbReference type="GO" id="GO:0016853">
    <property type="term" value="F:isomerase activity"/>
    <property type="evidence" value="ECO:0007669"/>
    <property type="project" value="UniProtKB-KW"/>
</dbReference>
<dbReference type="eggNOG" id="COG1024">
    <property type="taxonomic scope" value="Bacteria"/>
</dbReference>
<dbReference type="Gene3D" id="6.20.390.30">
    <property type="match status" value="1"/>
</dbReference>